<reference evidence="2" key="1">
    <citation type="submission" date="2020-11" db="EMBL/GenBank/DDBJ databases">
        <authorList>
            <person name="Tran Van P."/>
        </authorList>
    </citation>
    <scope>NUCLEOTIDE SEQUENCE</scope>
</reference>
<feature type="region of interest" description="Disordered" evidence="1">
    <location>
        <begin position="98"/>
        <end position="120"/>
    </location>
</feature>
<evidence type="ECO:0000313" key="2">
    <source>
        <dbReference type="EMBL" id="CAD7395049.1"/>
    </source>
</evidence>
<evidence type="ECO:0000256" key="1">
    <source>
        <dbReference type="SAM" id="MobiDB-lite"/>
    </source>
</evidence>
<organism evidence="2">
    <name type="scientific">Timema cristinae</name>
    <name type="common">Walking stick</name>
    <dbReference type="NCBI Taxonomy" id="61476"/>
    <lineage>
        <taxon>Eukaryota</taxon>
        <taxon>Metazoa</taxon>
        <taxon>Ecdysozoa</taxon>
        <taxon>Arthropoda</taxon>
        <taxon>Hexapoda</taxon>
        <taxon>Insecta</taxon>
        <taxon>Pterygota</taxon>
        <taxon>Neoptera</taxon>
        <taxon>Polyneoptera</taxon>
        <taxon>Phasmatodea</taxon>
        <taxon>Timematodea</taxon>
        <taxon>Timematoidea</taxon>
        <taxon>Timematidae</taxon>
        <taxon>Timema</taxon>
    </lineage>
</organism>
<dbReference type="EMBL" id="OC317140">
    <property type="protein sequence ID" value="CAD7395049.1"/>
    <property type="molecule type" value="Genomic_DNA"/>
</dbReference>
<name>A0A7R9CEQ3_TIMCR</name>
<feature type="region of interest" description="Disordered" evidence="1">
    <location>
        <begin position="1"/>
        <end position="55"/>
    </location>
</feature>
<feature type="compositionally biased region" description="Low complexity" evidence="1">
    <location>
        <begin position="140"/>
        <end position="158"/>
    </location>
</feature>
<feature type="region of interest" description="Disordered" evidence="1">
    <location>
        <begin position="138"/>
        <end position="162"/>
    </location>
</feature>
<gene>
    <name evidence="2" type="ORF">TCEB3V08_LOCUS2942</name>
</gene>
<accession>A0A7R9CEQ3</accession>
<protein>
    <submittedName>
        <fullName evidence="2">Uncharacterized protein</fullName>
    </submittedName>
</protein>
<dbReference type="AlphaFoldDB" id="A0A7R9CEQ3"/>
<proteinExistence type="predicted"/>
<feature type="compositionally biased region" description="Basic and acidic residues" evidence="1">
    <location>
        <begin position="33"/>
        <end position="42"/>
    </location>
</feature>
<sequence>MELTGTTLGPYRTRSQDPGLDGWPLSTSATDDPNMKSDDNRRLRPVPIRRRPELIPLDHKGPVAYAGYSSEEDSAYSKPIVSKKAQVGIKVQLISENDASVHSTSESDASVHLTSESDASLHLTSESDASVHLISENDASVHSTSESDSSVHLTSESDASVHLTSESDASIYSTHESDASIYSTHESDAKVHFISEKDASVHSTSESDASRKNMSIILKDMFQNTSLKNINTGIQHIQEKKTQSILNPTQLKRLRLEAQTMSILRGTLCLDTGLGGRVGRGRKNFSGGVPTTLVVVGHEEVQAT</sequence>